<protein>
    <submittedName>
        <fullName evidence="2">Reverse transcriptase/retrotransposon-derived protein RNase H-like domain-containing protein</fullName>
    </submittedName>
</protein>
<organism evidence="1 2">
    <name type="scientific">Trichuris muris</name>
    <name type="common">Mouse whipworm</name>
    <dbReference type="NCBI Taxonomy" id="70415"/>
    <lineage>
        <taxon>Eukaryota</taxon>
        <taxon>Metazoa</taxon>
        <taxon>Ecdysozoa</taxon>
        <taxon>Nematoda</taxon>
        <taxon>Enoplea</taxon>
        <taxon>Dorylaimia</taxon>
        <taxon>Trichinellida</taxon>
        <taxon>Trichuridae</taxon>
        <taxon>Trichuris</taxon>
    </lineage>
</organism>
<keyword evidence="1" id="KW-1185">Reference proteome</keyword>
<evidence type="ECO:0000313" key="2">
    <source>
        <dbReference type="WBParaSite" id="TMUE_2000008849.1"/>
    </source>
</evidence>
<dbReference type="WBParaSite" id="TMUE_2000008849.1">
    <property type="protein sequence ID" value="TMUE_2000008849.1"/>
    <property type="gene ID" value="WBGene00294132"/>
</dbReference>
<dbReference type="AlphaFoldDB" id="A0A5S6QNW0"/>
<dbReference type="Proteomes" id="UP000046395">
    <property type="component" value="Unassembled WGS sequence"/>
</dbReference>
<evidence type="ECO:0000313" key="1">
    <source>
        <dbReference type="Proteomes" id="UP000046395"/>
    </source>
</evidence>
<sequence length="80" mass="9003">MGIFPGVDFEAFVTKDDELVCSTCAYSSILKGPTENPREHYSKAKEAVSYQSERQVFEGLTALALIREPSKLKRVRHVRA</sequence>
<proteinExistence type="predicted"/>
<accession>A0A5S6QNW0</accession>
<reference evidence="2" key="1">
    <citation type="submission" date="2019-12" db="UniProtKB">
        <authorList>
            <consortium name="WormBaseParasite"/>
        </authorList>
    </citation>
    <scope>IDENTIFICATION</scope>
</reference>
<name>A0A5S6QNW0_TRIMR</name>